<dbReference type="EMBL" id="KE346363">
    <property type="protein sequence ID" value="KJE92326.1"/>
    <property type="molecule type" value="Genomic_DNA"/>
</dbReference>
<dbReference type="GO" id="GO:0005634">
    <property type="term" value="C:nucleus"/>
    <property type="evidence" value="ECO:0007669"/>
    <property type="project" value="TreeGrafter"/>
</dbReference>
<feature type="compositionally biased region" description="Low complexity" evidence="4">
    <location>
        <begin position="121"/>
        <end position="143"/>
    </location>
</feature>
<name>A0A0D2UBA3_CAPO3</name>
<dbReference type="PANTHER" id="PTHR22838:SF4">
    <property type="entry name" value="WD REPEAT-CONTAINING PROTEIN 13"/>
    <property type="match status" value="1"/>
</dbReference>
<dbReference type="InterPro" id="IPR001680">
    <property type="entry name" value="WD40_rpt"/>
</dbReference>
<dbReference type="Pfam" id="PF00400">
    <property type="entry name" value="WD40"/>
    <property type="match status" value="3"/>
</dbReference>
<organism evidence="5 6">
    <name type="scientific">Capsaspora owczarzaki (strain ATCC 30864)</name>
    <dbReference type="NCBI Taxonomy" id="595528"/>
    <lineage>
        <taxon>Eukaryota</taxon>
        <taxon>Filasterea</taxon>
        <taxon>Capsaspora</taxon>
    </lineage>
</organism>
<dbReference type="InParanoid" id="A0A0D2UBA3"/>
<evidence type="ECO:0000313" key="6">
    <source>
        <dbReference type="Proteomes" id="UP000008743"/>
    </source>
</evidence>
<evidence type="ECO:0000256" key="4">
    <source>
        <dbReference type="SAM" id="MobiDB-lite"/>
    </source>
</evidence>
<dbReference type="InterPro" id="IPR019775">
    <property type="entry name" value="WD40_repeat_CS"/>
</dbReference>
<dbReference type="GO" id="GO:1990841">
    <property type="term" value="F:promoter-specific chromatin binding"/>
    <property type="evidence" value="ECO:0007669"/>
    <property type="project" value="TreeGrafter"/>
</dbReference>
<feature type="repeat" description="WD" evidence="3">
    <location>
        <begin position="562"/>
        <end position="599"/>
    </location>
</feature>
<evidence type="ECO:0000313" key="5">
    <source>
        <dbReference type="EMBL" id="KJE92326.1"/>
    </source>
</evidence>
<dbReference type="Gene3D" id="2.130.10.10">
    <property type="entry name" value="YVTN repeat-like/Quinoprotein amine dehydrogenase"/>
    <property type="match status" value="2"/>
</dbReference>
<dbReference type="Proteomes" id="UP000008743">
    <property type="component" value="Unassembled WGS sequence"/>
</dbReference>
<dbReference type="PROSITE" id="PS00678">
    <property type="entry name" value="WD_REPEATS_1"/>
    <property type="match status" value="1"/>
</dbReference>
<dbReference type="InterPro" id="IPR036322">
    <property type="entry name" value="WD40_repeat_dom_sf"/>
</dbReference>
<dbReference type="STRING" id="595528.A0A0D2UBA3"/>
<dbReference type="InterPro" id="IPR015943">
    <property type="entry name" value="WD40/YVTN_repeat-like_dom_sf"/>
</dbReference>
<dbReference type="SUPFAM" id="SSF50978">
    <property type="entry name" value="WD40 repeat-like"/>
    <property type="match status" value="1"/>
</dbReference>
<gene>
    <name evidence="5" type="ORF">CAOG_003314</name>
</gene>
<evidence type="ECO:0000256" key="1">
    <source>
        <dbReference type="ARBA" id="ARBA00022574"/>
    </source>
</evidence>
<dbReference type="PhylomeDB" id="A0A0D2UBA3"/>
<accession>A0A0D2UBA3</accession>
<reference evidence="6" key="1">
    <citation type="submission" date="2011-02" db="EMBL/GenBank/DDBJ databases">
        <title>The Genome Sequence of Capsaspora owczarzaki ATCC 30864.</title>
        <authorList>
            <person name="Russ C."/>
            <person name="Cuomo C."/>
            <person name="Burger G."/>
            <person name="Gray M.W."/>
            <person name="Holland P.W.H."/>
            <person name="King N."/>
            <person name="Lang F.B.F."/>
            <person name="Roger A.J."/>
            <person name="Ruiz-Trillo I."/>
            <person name="Young S.K."/>
            <person name="Zeng Q."/>
            <person name="Gargeya S."/>
            <person name="Alvarado L."/>
            <person name="Berlin A."/>
            <person name="Chapman S.B."/>
            <person name="Chen Z."/>
            <person name="Freedman E."/>
            <person name="Gellesch M."/>
            <person name="Goldberg J."/>
            <person name="Griggs A."/>
            <person name="Gujja S."/>
            <person name="Heilman E."/>
            <person name="Heiman D."/>
            <person name="Howarth C."/>
            <person name="Mehta T."/>
            <person name="Neiman D."/>
            <person name="Pearson M."/>
            <person name="Roberts A."/>
            <person name="Saif S."/>
            <person name="Shea T."/>
            <person name="Shenoy N."/>
            <person name="Sisk P."/>
            <person name="Stolte C."/>
            <person name="Sykes S."/>
            <person name="White J."/>
            <person name="Yandava C."/>
            <person name="Haas B."/>
            <person name="Nusbaum C."/>
            <person name="Birren B."/>
        </authorList>
    </citation>
    <scope>NUCLEOTIDE SEQUENCE</scope>
    <source>
        <strain evidence="6">ATCC 30864</strain>
    </source>
</reference>
<keyword evidence="1 3" id="KW-0853">WD repeat</keyword>
<dbReference type="SMART" id="SM00320">
    <property type="entry name" value="WD40"/>
    <property type="match status" value="6"/>
</dbReference>
<sequence length="599" mass="62260">MEAVVQQATALDRLYAPVRCRSNRAAAMAYPLRREALLQARLKTSKGTSANALGRLDYLMKRESLLHTQYGQALVESGAVMHSPPSTMSASVSFPSASSSMIATASQLVAGAIPAFRGRASSNSSITSDASSVTVRSTSSGSRLANRGGARGDDSSSSSASVAASGEQVSAAEEQQLIAARLAASLRPGASIALGMPAGGPSALSSLTASSSAEPKRPPAPVGVSRYTTYQPYHVFSHHFASVMSVAFAHYDRDLIALGSNDGSVSVCRAWNDPGIVHILRHDLATTRLPSGTTAATFASPHAVTDVDWSATNEHVLSCSRDGTARVWDLVSGSCARILGAPSGPAITAGRFHPVNNNMIVLGNARAGVEFYNMSTGKPFKGSQVAVNGAVKCFEFNPNGSFLWAGDAQGNVTMFSVDMASGKLVRLCKTTVGTTPSQAVTSIRFRAGSSTIPTSSASSVASASTVTAATTAEQPSLLLVNCRGQNAVTLFAVSGGSKPGLQSIRTFPVPNPDLDLRSRWSPLLVAAAPGSADVFASGSEDHAVHLINAGASENEPKLIAKLQGHSAPILDVDFNYDESLLVSVDAKGIVRVWKRGRQQ</sequence>
<keyword evidence="6" id="KW-1185">Reference proteome</keyword>
<feature type="compositionally biased region" description="Low complexity" evidence="4">
    <location>
        <begin position="155"/>
        <end position="166"/>
    </location>
</feature>
<dbReference type="PROSITE" id="PS50082">
    <property type="entry name" value="WD_REPEATS_2"/>
    <property type="match status" value="2"/>
</dbReference>
<protein>
    <submittedName>
        <fullName evidence="5">WDR13 protein</fullName>
    </submittedName>
</protein>
<dbReference type="PROSITE" id="PS50294">
    <property type="entry name" value="WD_REPEATS_REGION"/>
    <property type="match status" value="2"/>
</dbReference>
<dbReference type="InterPro" id="IPR051350">
    <property type="entry name" value="WD_repeat-ST_regulator"/>
</dbReference>
<dbReference type="OrthoDB" id="1932312at2759"/>
<feature type="repeat" description="WD" evidence="3">
    <location>
        <begin position="297"/>
        <end position="338"/>
    </location>
</feature>
<dbReference type="AlphaFoldDB" id="A0A0D2UBA3"/>
<dbReference type="RefSeq" id="XP_004364153.2">
    <property type="nucleotide sequence ID" value="XM_004364096.2"/>
</dbReference>
<evidence type="ECO:0000256" key="2">
    <source>
        <dbReference type="ARBA" id="ARBA00022737"/>
    </source>
</evidence>
<feature type="region of interest" description="Disordered" evidence="4">
    <location>
        <begin position="121"/>
        <end position="166"/>
    </location>
</feature>
<dbReference type="eggNOG" id="KOG0266">
    <property type="taxonomic scope" value="Eukaryota"/>
</dbReference>
<evidence type="ECO:0000256" key="3">
    <source>
        <dbReference type="PROSITE-ProRule" id="PRU00221"/>
    </source>
</evidence>
<proteinExistence type="predicted"/>
<keyword evidence="2" id="KW-0677">Repeat</keyword>
<dbReference type="PANTHER" id="PTHR22838">
    <property type="entry name" value="WD REPEAT PROTEIN 26-RELATED"/>
    <property type="match status" value="1"/>
</dbReference>